<feature type="compositionally biased region" description="Polar residues" evidence="1">
    <location>
        <begin position="109"/>
        <end position="120"/>
    </location>
</feature>
<dbReference type="RefSeq" id="WP_090338582.1">
    <property type="nucleotide sequence ID" value="NZ_FNXY01000007.1"/>
</dbReference>
<organism evidence="2 3">
    <name type="scientific">Dyadobacter koreensis</name>
    <dbReference type="NCBI Taxonomy" id="408657"/>
    <lineage>
        <taxon>Bacteria</taxon>
        <taxon>Pseudomonadati</taxon>
        <taxon>Bacteroidota</taxon>
        <taxon>Cytophagia</taxon>
        <taxon>Cytophagales</taxon>
        <taxon>Spirosomataceae</taxon>
        <taxon>Dyadobacter</taxon>
    </lineage>
</organism>
<evidence type="ECO:0000256" key="1">
    <source>
        <dbReference type="SAM" id="MobiDB-lite"/>
    </source>
</evidence>
<evidence type="ECO:0000313" key="2">
    <source>
        <dbReference type="EMBL" id="SEJ41890.1"/>
    </source>
</evidence>
<evidence type="ECO:0000313" key="3">
    <source>
        <dbReference type="Proteomes" id="UP000199532"/>
    </source>
</evidence>
<proteinExistence type="predicted"/>
<dbReference type="AlphaFoldDB" id="A0A1H6YXA0"/>
<name>A0A1H6YXA0_9BACT</name>
<gene>
    <name evidence="2" type="ORF">SAMN04487995_4599</name>
</gene>
<dbReference type="STRING" id="408657.SAMN04487995_4599"/>
<feature type="region of interest" description="Disordered" evidence="1">
    <location>
        <begin position="100"/>
        <end position="120"/>
    </location>
</feature>
<sequence>MNIDQDLVTELFHKKDRKRRRILFDLYSDYFVTGLSSVFIADMINKDLGAANLVSIADIKYCRFYFQGKLKKSSVKIRSPMTTRVEEKVELQQINPSIKWSDPDELDTGRNQNLKSKFQK</sequence>
<dbReference type="OrthoDB" id="958534at2"/>
<protein>
    <submittedName>
        <fullName evidence="2">Uncharacterized protein</fullName>
    </submittedName>
</protein>
<dbReference type="EMBL" id="FNXY01000007">
    <property type="protein sequence ID" value="SEJ41890.1"/>
    <property type="molecule type" value="Genomic_DNA"/>
</dbReference>
<dbReference type="Proteomes" id="UP000199532">
    <property type="component" value="Unassembled WGS sequence"/>
</dbReference>
<reference evidence="2 3" key="1">
    <citation type="submission" date="2016-10" db="EMBL/GenBank/DDBJ databases">
        <authorList>
            <person name="de Groot N.N."/>
        </authorList>
    </citation>
    <scope>NUCLEOTIDE SEQUENCE [LARGE SCALE GENOMIC DNA]</scope>
    <source>
        <strain evidence="2 3">DSM 19938</strain>
    </source>
</reference>
<accession>A0A1H6YXA0</accession>
<keyword evidence="3" id="KW-1185">Reference proteome</keyword>